<dbReference type="InterPro" id="IPR000718">
    <property type="entry name" value="Peptidase_M13"/>
</dbReference>
<keyword evidence="8" id="KW-1015">Disulfide bond</keyword>
<feature type="domain" description="Peptidase M13 N-terminal" evidence="13">
    <location>
        <begin position="119"/>
        <end position="527"/>
    </location>
</feature>
<dbReference type="Gene3D" id="3.40.390.10">
    <property type="entry name" value="Collagenase (Catalytic Domain)"/>
    <property type="match status" value="1"/>
</dbReference>
<dbReference type="GO" id="GO:0004222">
    <property type="term" value="F:metalloendopeptidase activity"/>
    <property type="evidence" value="ECO:0007669"/>
    <property type="project" value="InterPro"/>
</dbReference>
<dbReference type="GO" id="GO:0016485">
    <property type="term" value="P:protein processing"/>
    <property type="evidence" value="ECO:0007669"/>
    <property type="project" value="TreeGrafter"/>
</dbReference>
<evidence type="ECO:0000256" key="6">
    <source>
        <dbReference type="ARBA" id="ARBA00022833"/>
    </source>
</evidence>
<dbReference type="InterPro" id="IPR042089">
    <property type="entry name" value="Peptidase_M13_dom_2"/>
</dbReference>
<dbReference type="InterPro" id="IPR024079">
    <property type="entry name" value="MetalloPept_cat_dom_sf"/>
</dbReference>
<evidence type="ECO:0000259" key="12">
    <source>
        <dbReference type="Pfam" id="PF01431"/>
    </source>
</evidence>
<comment type="caution">
    <text evidence="14">The sequence shown here is derived from an EMBL/GenBank/DDBJ whole genome shotgun (WGS) entry which is preliminary data.</text>
</comment>
<evidence type="ECO:0000313" key="15">
    <source>
        <dbReference type="Proteomes" id="UP001283361"/>
    </source>
</evidence>
<dbReference type="InterPro" id="IPR008753">
    <property type="entry name" value="Peptidase_M13_N"/>
</dbReference>
<evidence type="ECO:0000256" key="7">
    <source>
        <dbReference type="ARBA" id="ARBA00023049"/>
    </source>
</evidence>
<comment type="cofactor">
    <cofactor evidence="1">
        <name>Zn(2+)</name>
        <dbReference type="ChEBI" id="CHEBI:29105"/>
    </cofactor>
</comment>
<organism evidence="14 15">
    <name type="scientific">Elysia crispata</name>
    <name type="common">lettuce slug</name>
    <dbReference type="NCBI Taxonomy" id="231223"/>
    <lineage>
        <taxon>Eukaryota</taxon>
        <taxon>Metazoa</taxon>
        <taxon>Spiralia</taxon>
        <taxon>Lophotrochozoa</taxon>
        <taxon>Mollusca</taxon>
        <taxon>Gastropoda</taxon>
        <taxon>Heterobranchia</taxon>
        <taxon>Euthyneura</taxon>
        <taxon>Panpulmonata</taxon>
        <taxon>Sacoglossa</taxon>
        <taxon>Placobranchoidea</taxon>
        <taxon>Plakobranchidae</taxon>
        <taxon>Elysia</taxon>
    </lineage>
</organism>
<evidence type="ECO:0000313" key="14">
    <source>
        <dbReference type="EMBL" id="KAK3750053.1"/>
    </source>
</evidence>
<evidence type="ECO:0000256" key="11">
    <source>
        <dbReference type="SAM" id="Phobius"/>
    </source>
</evidence>
<evidence type="ECO:0000256" key="10">
    <source>
        <dbReference type="SAM" id="MobiDB-lite"/>
    </source>
</evidence>
<evidence type="ECO:0000256" key="4">
    <source>
        <dbReference type="ARBA" id="ARBA00022723"/>
    </source>
</evidence>
<keyword evidence="11" id="KW-0812">Transmembrane</keyword>
<dbReference type="Pfam" id="PF01431">
    <property type="entry name" value="Peptidase_M13"/>
    <property type="match status" value="1"/>
</dbReference>
<feature type="region of interest" description="Disordered" evidence="10">
    <location>
        <begin position="1"/>
        <end position="29"/>
    </location>
</feature>
<keyword evidence="15" id="KW-1185">Reference proteome</keyword>
<gene>
    <name evidence="14" type="ORF">RRG08_027376</name>
</gene>
<keyword evidence="5" id="KW-0378">Hydrolase</keyword>
<evidence type="ECO:0000259" key="13">
    <source>
        <dbReference type="Pfam" id="PF05649"/>
    </source>
</evidence>
<dbReference type="Proteomes" id="UP001283361">
    <property type="component" value="Unassembled WGS sequence"/>
</dbReference>
<keyword evidence="11" id="KW-0472">Membrane</keyword>
<dbReference type="GO" id="GO:0005886">
    <property type="term" value="C:plasma membrane"/>
    <property type="evidence" value="ECO:0007669"/>
    <property type="project" value="TreeGrafter"/>
</dbReference>
<protein>
    <recommendedName>
        <fullName evidence="16">Endothelin-converting enzyme 1</fullName>
    </recommendedName>
</protein>
<dbReference type="PANTHER" id="PTHR11733:SF167">
    <property type="entry name" value="FI17812P1-RELATED"/>
    <property type="match status" value="1"/>
</dbReference>
<feature type="transmembrane region" description="Helical" evidence="11">
    <location>
        <begin position="60"/>
        <end position="81"/>
    </location>
</feature>
<evidence type="ECO:0000256" key="9">
    <source>
        <dbReference type="ARBA" id="ARBA00023180"/>
    </source>
</evidence>
<dbReference type="PRINTS" id="PR00786">
    <property type="entry name" value="NEPRILYSIN"/>
</dbReference>
<dbReference type="PROSITE" id="PS51885">
    <property type="entry name" value="NEPRILYSIN"/>
    <property type="match status" value="1"/>
</dbReference>
<keyword evidence="3" id="KW-0645">Protease</keyword>
<dbReference type="InterPro" id="IPR018497">
    <property type="entry name" value="Peptidase_M13_C"/>
</dbReference>
<keyword evidence="7" id="KW-0482">Metalloprotease</keyword>
<accession>A0AAE0YLJ1</accession>
<comment type="similarity">
    <text evidence="2">Belongs to the peptidase M13 family.</text>
</comment>
<evidence type="ECO:0000256" key="5">
    <source>
        <dbReference type="ARBA" id="ARBA00022801"/>
    </source>
</evidence>
<evidence type="ECO:0000256" key="8">
    <source>
        <dbReference type="ARBA" id="ARBA00023157"/>
    </source>
</evidence>
<keyword evidence="4" id="KW-0479">Metal-binding</keyword>
<sequence length="789" mass="88670">MSGQGYKRTNFEEDDYTSNGGTPPPADFTHSVDFRGTVGGAGGLHLALPSWKHRTTQEKVLLVLVAALALVVIILSGVMALTDAKVKDLEALNKKFCVTPECVNIASTMLTAMDRTVDPCEDFYTYACGGWMKNNPIPPGHSKWGTFDLMTQKNMLVMKNALDKPDAEFKSSAELKAKHYFLSCMDDEKLIEKVGARPLLDLLRDLGWGVNISAWGAGGTGVGQGWELPGGWNLNKRVEDMHLLSISVFFSVYVAEDAKNSSANILQVDQDGLGLPERNYYLNKTISEDKILSAYLTYMTDVFTLLGAPNKTAVRSKMENVILFETELANITTPMEDRRDESKLYHKMTLANLTRNYPRIKWVHLVNHLLNVVNLNVAPTEPVVVIAPEYLTALDALLATYLETEEGKQILNDYMLWKLVVDFASTLSKPFREAKQAFTEVMTGTKGNEDAWFTCISDTDSVLGFAVGALFVRETFKSGSKEKAQEMIENVRTAFTDNLPNLDWMDDATRAAALDKANAVTDMIGYPDYILDNVKLDDKYEGLAINKTDYFNNNLAYTRYGFKKGYEKLRKKPLNEWAMSPSTVNAYYTPSKNTIVFPAGILQAPFYDRNFPKSLNYGAMGVVMGHELTHGFDDQGREYDKNGNMKNWWGADAVKRFKKKTQCMIDQYNSYQLHGEHEHGKQTLGENIADNGGLKSAYNAYSSWVERNGEEQLLPALNLNHRQLFFLSFAQVWCWNSKAASDHMGILIDPHSPPKFRVIGTLSNSQDFNKEFKCKSTAKMNPKRKCEIW</sequence>
<evidence type="ECO:0000256" key="1">
    <source>
        <dbReference type="ARBA" id="ARBA00001947"/>
    </source>
</evidence>
<dbReference type="Gene3D" id="1.10.1380.10">
    <property type="entry name" value="Neutral endopeptidase , domain2"/>
    <property type="match status" value="1"/>
</dbReference>
<keyword evidence="9" id="KW-0325">Glycoprotein</keyword>
<dbReference type="SUPFAM" id="SSF55486">
    <property type="entry name" value="Metalloproteases ('zincins'), catalytic domain"/>
    <property type="match status" value="1"/>
</dbReference>
<dbReference type="FunFam" id="3.40.390.10:FF:000076">
    <property type="entry name" value="membrane metallo-endopeptidase-like 1"/>
    <property type="match status" value="1"/>
</dbReference>
<dbReference type="Pfam" id="PF05649">
    <property type="entry name" value="Peptidase_M13_N"/>
    <property type="match status" value="1"/>
</dbReference>
<dbReference type="PANTHER" id="PTHR11733">
    <property type="entry name" value="ZINC METALLOPROTEASE FAMILY M13 NEPRILYSIN-RELATED"/>
    <property type="match status" value="1"/>
</dbReference>
<dbReference type="AlphaFoldDB" id="A0AAE0YLJ1"/>
<keyword evidence="6" id="KW-0862">Zinc</keyword>
<evidence type="ECO:0000256" key="2">
    <source>
        <dbReference type="ARBA" id="ARBA00007357"/>
    </source>
</evidence>
<proteinExistence type="inferred from homology"/>
<dbReference type="CDD" id="cd08662">
    <property type="entry name" value="M13"/>
    <property type="match status" value="1"/>
</dbReference>
<dbReference type="GO" id="GO:0046872">
    <property type="term" value="F:metal ion binding"/>
    <property type="evidence" value="ECO:0007669"/>
    <property type="project" value="UniProtKB-KW"/>
</dbReference>
<name>A0AAE0YLJ1_9GAST</name>
<feature type="domain" description="Peptidase M13 C-terminal" evidence="12">
    <location>
        <begin position="585"/>
        <end position="788"/>
    </location>
</feature>
<dbReference type="EMBL" id="JAWDGP010005911">
    <property type="protein sequence ID" value="KAK3750053.1"/>
    <property type="molecule type" value="Genomic_DNA"/>
</dbReference>
<reference evidence="14" key="1">
    <citation type="journal article" date="2023" name="G3 (Bethesda)">
        <title>A reference genome for the long-term kleptoplast-retaining sea slug Elysia crispata morphotype clarki.</title>
        <authorList>
            <person name="Eastman K.E."/>
            <person name="Pendleton A.L."/>
            <person name="Shaikh M.A."/>
            <person name="Suttiyut T."/>
            <person name="Ogas R."/>
            <person name="Tomko P."/>
            <person name="Gavelis G."/>
            <person name="Widhalm J.R."/>
            <person name="Wisecaver J.H."/>
        </authorList>
    </citation>
    <scope>NUCLEOTIDE SEQUENCE</scope>
    <source>
        <strain evidence="14">ECLA1</strain>
    </source>
</reference>
<evidence type="ECO:0000256" key="3">
    <source>
        <dbReference type="ARBA" id="ARBA00022670"/>
    </source>
</evidence>
<keyword evidence="11" id="KW-1133">Transmembrane helix</keyword>
<evidence type="ECO:0008006" key="16">
    <source>
        <dbReference type="Google" id="ProtNLM"/>
    </source>
</evidence>